<dbReference type="EnsemblMetazoa" id="Aqu2.1.29593_001">
    <property type="protein sequence ID" value="Aqu2.1.29593_001"/>
    <property type="gene ID" value="Aqu2.1.29593"/>
</dbReference>
<accession>A0A1X7UPA7</accession>
<protein>
    <submittedName>
        <fullName evidence="1">Uncharacterized protein</fullName>
    </submittedName>
</protein>
<organism evidence="1">
    <name type="scientific">Amphimedon queenslandica</name>
    <name type="common">Sponge</name>
    <dbReference type="NCBI Taxonomy" id="400682"/>
    <lineage>
        <taxon>Eukaryota</taxon>
        <taxon>Metazoa</taxon>
        <taxon>Porifera</taxon>
        <taxon>Demospongiae</taxon>
        <taxon>Heteroscleromorpha</taxon>
        <taxon>Haplosclerida</taxon>
        <taxon>Niphatidae</taxon>
        <taxon>Amphimedon</taxon>
    </lineage>
</organism>
<dbReference type="InParanoid" id="A0A1X7UPA7"/>
<reference evidence="1" key="1">
    <citation type="submission" date="2017-05" db="UniProtKB">
        <authorList>
            <consortium name="EnsemblMetazoa"/>
        </authorList>
    </citation>
    <scope>IDENTIFICATION</scope>
</reference>
<dbReference type="AlphaFoldDB" id="A0A1X7UPA7"/>
<sequence length="80" mass="9258">MVLFHILDTQKNATRSLCICLCTFRVTRPTFFAAFCILVTTPWFCKISRRASRTSSFAKNLPMPLKVTKFLYLFSKTTNI</sequence>
<proteinExistence type="predicted"/>
<evidence type="ECO:0000313" key="1">
    <source>
        <dbReference type="EnsemblMetazoa" id="Aqu2.1.29593_001"/>
    </source>
</evidence>
<name>A0A1X7UPA7_AMPQE</name>